<dbReference type="PROSITE" id="PS50914">
    <property type="entry name" value="BON"/>
    <property type="match status" value="1"/>
</dbReference>
<organism evidence="3 4">
    <name type="scientific">Persicimonas caeni</name>
    <dbReference type="NCBI Taxonomy" id="2292766"/>
    <lineage>
        <taxon>Bacteria</taxon>
        <taxon>Deltaproteobacteria</taxon>
        <taxon>Bradymonadales</taxon>
        <taxon>Bradymonadaceae</taxon>
        <taxon>Persicimonas</taxon>
    </lineage>
</organism>
<gene>
    <name evidence="3" type="ORF">FIV42_14360</name>
</gene>
<dbReference type="Proteomes" id="UP000315995">
    <property type="component" value="Chromosome"/>
</dbReference>
<reference evidence="3 4" key="1">
    <citation type="submission" date="2019-06" db="EMBL/GenBank/DDBJ databases">
        <title>Persicimonas caeni gen. nov., sp. nov., a predatory bacterium isolated from solar saltern.</title>
        <authorList>
            <person name="Wang S."/>
        </authorList>
    </citation>
    <scope>NUCLEOTIDE SEQUENCE [LARGE SCALE GENOMIC DNA]</scope>
    <source>
        <strain evidence="3 4">YN101</strain>
    </source>
</reference>
<dbReference type="Pfam" id="PF04972">
    <property type="entry name" value="BON"/>
    <property type="match status" value="1"/>
</dbReference>
<proteinExistence type="predicted"/>
<feature type="region of interest" description="Disordered" evidence="1">
    <location>
        <begin position="44"/>
        <end position="65"/>
    </location>
</feature>
<accession>A0A4Y6PUV1</accession>
<evidence type="ECO:0000313" key="4">
    <source>
        <dbReference type="Proteomes" id="UP000315995"/>
    </source>
</evidence>
<name>A0A4Y6PUV1_PERCE</name>
<sequence>MIAALAAVGAFLALRTNSGAEPSLKDAGSPVYVRPVGAVRLVASMDPAEPDGDGPSLPGRDPATVPDSRIQVDIAVKLQEMGLPVEPLDITVEDRLVTLEGRVEDALLRDAIEVTVRSVEGVREVDNRLQVIQTQ</sequence>
<dbReference type="Gene3D" id="3.30.1340.30">
    <property type="match status" value="1"/>
</dbReference>
<dbReference type="AlphaFoldDB" id="A0A4Y6PUV1"/>
<evidence type="ECO:0000259" key="2">
    <source>
        <dbReference type="PROSITE" id="PS50914"/>
    </source>
</evidence>
<keyword evidence="4" id="KW-1185">Reference proteome</keyword>
<feature type="domain" description="BON" evidence="2">
    <location>
        <begin position="66"/>
        <end position="133"/>
    </location>
</feature>
<evidence type="ECO:0000313" key="3">
    <source>
        <dbReference type="EMBL" id="QDG51879.1"/>
    </source>
</evidence>
<protein>
    <submittedName>
        <fullName evidence="3">BON domain-containing protein</fullName>
    </submittedName>
</protein>
<dbReference type="OrthoDB" id="8910395at2"/>
<evidence type="ECO:0000256" key="1">
    <source>
        <dbReference type="SAM" id="MobiDB-lite"/>
    </source>
</evidence>
<accession>A0A5B8Y5P7</accession>
<dbReference type="InterPro" id="IPR007055">
    <property type="entry name" value="BON_dom"/>
</dbReference>
<dbReference type="RefSeq" id="WP_141198359.1">
    <property type="nucleotide sequence ID" value="NZ_CP041186.1"/>
</dbReference>
<dbReference type="EMBL" id="CP041186">
    <property type="protein sequence ID" value="QDG51879.1"/>
    <property type="molecule type" value="Genomic_DNA"/>
</dbReference>